<protein>
    <submittedName>
        <fullName evidence="1">Peroxiredoxin family protein</fullName>
    </submittedName>
</protein>
<comment type="caution">
    <text evidence="1">The sequence shown here is derived from an EMBL/GenBank/DDBJ whole genome shotgun (WGS) entry which is preliminary data.</text>
</comment>
<dbReference type="SUPFAM" id="SSF52833">
    <property type="entry name" value="Thioredoxin-like"/>
    <property type="match status" value="1"/>
</dbReference>
<dbReference type="Gene3D" id="3.40.30.10">
    <property type="entry name" value="Glutaredoxin"/>
    <property type="match status" value="1"/>
</dbReference>
<evidence type="ECO:0000313" key="2">
    <source>
        <dbReference type="Proteomes" id="UP001209694"/>
    </source>
</evidence>
<proteinExistence type="predicted"/>
<organism evidence="1 2">
    <name type="scientific">Leptospira levettii</name>
    <dbReference type="NCBI Taxonomy" id="2023178"/>
    <lineage>
        <taxon>Bacteria</taxon>
        <taxon>Pseudomonadati</taxon>
        <taxon>Spirochaetota</taxon>
        <taxon>Spirochaetia</taxon>
        <taxon>Leptospirales</taxon>
        <taxon>Leptospiraceae</taxon>
        <taxon>Leptospira</taxon>
    </lineage>
</organism>
<dbReference type="RefSeq" id="WP_265355697.1">
    <property type="nucleotide sequence ID" value="NZ_JAMQPS010000001.1"/>
</dbReference>
<dbReference type="AlphaFoldDB" id="A0AAW5V834"/>
<reference evidence="1" key="1">
    <citation type="submission" date="2022-06" db="EMBL/GenBank/DDBJ databases">
        <title>Leptospira isolates from biofilms formed at urban environments.</title>
        <authorList>
            <person name="Ribeiro P.S."/>
            <person name="Sousa T."/>
            <person name="Carvalho N."/>
            <person name="Aburjaile F."/>
            <person name="Neves F."/>
            <person name="Oliveira D."/>
            <person name="Blanco L."/>
            <person name="Lima J."/>
            <person name="Costa F."/>
            <person name="Brenig B."/>
            <person name="Soares S."/>
            <person name="Ramos R."/>
            <person name="Goes-Neto A."/>
            <person name="Matiuzzi M."/>
            <person name="Azevedo V."/>
            <person name="Ristow P."/>
        </authorList>
    </citation>
    <scope>NUCLEOTIDE SEQUENCE</scope>
    <source>
        <strain evidence="1">VSF7</strain>
    </source>
</reference>
<name>A0AAW5V834_9LEPT</name>
<dbReference type="Proteomes" id="UP001209694">
    <property type="component" value="Unassembled WGS sequence"/>
</dbReference>
<sequence>MFNISKNKTKVNFELAVNRFMNDILKVQKSLILLFLLLFFLPINADSIPQFQMKDQYGQSYSDSSVKGKPIVLMGCFLRDVEVCRKQGRKLYWKMQNLLWKDSNKVNFLLYLDLKESNKIVEDYIEESKHKQYENILLDRKGQLTNGLSKGEVYIRIYNKSGKLISSSYQTQIEETLIQEVYEILKKEI</sequence>
<dbReference type="EMBL" id="JAMQQD010000001">
    <property type="protein sequence ID" value="MCW7513904.1"/>
    <property type="molecule type" value="Genomic_DNA"/>
</dbReference>
<gene>
    <name evidence="1" type="ORF">ND810_01950</name>
</gene>
<accession>A0AAW5V834</accession>
<evidence type="ECO:0000313" key="1">
    <source>
        <dbReference type="EMBL" id="MCW7513904.1"/>
    </source>
</evidence>
<dbReference type="InterPro" id="IPR036249">
    <property type="entry name" value="Thioredoxin-like_sf"/>
</dbReference>